<evidence type="ECO:0000256" key="9">
    <source>
        <dbReference type="ARBA" id="ARBA00048679"/>
    </source>
</evidence>
<dbReference type="Gene3D" id="1.10.510.10">
    <property type="entry name" value="Transferase(Phosphotransferase) domain 1"/>
    <property type="match status" value="1"/>
</dbReference>
<dbReference type="InterPro" id="IPR051824">
    <property type="entry name" value="LRR_Rcpt-Like_S/T_Kinase"/>
</dbReference>
<evidence type="ECO:0000256" key="4">
    <source>
        <dbReference type="ARBA" id="ARBA00022679"/>
    </source>
</evidence>
<organism evidence="12 13">
    <name type="scientific">Helianthus annuus</name>
    <name type="common">Common sunflower</name>
    <dbReference type="NCBI Taxonomy" id="4232"/>
    <lineage>
        <taxon>Eukaryota</taxon>
        <taxon>Viridiplantae</taxon>
        <taxon>Streptophyta</taxon>
        <taxon>Embryophyta</taxon>
        <taxon>Tracheophyta</taxon>
        <taxon>Spermatophyta</taxon>
        <taxon>Magnoliopsida</taxon>
        <taxon>eudicotyledons</taxon>
        <taxon>Gunneridae</taxon>
        <taxon>Pentapetalae</taxon>
        <taxon>asterids</taxon>
        <taxon>campanulids</taxon>
        <taxon>Asterales</taxon>
        <taxon>Asteraceae</taxon>
        <taxon>Asteroideae</taxon>
        <taxon>Heliantheae alliance</taxon>
        <taxon>Heliantheae</taxon>
        <taxon>Helianthus</taxon>
    </lineage>
</organism>
<keyword evidence="6" id="KW-0418">Kinase</keyword>
<proteinExistence type="predicted"/>
<dbReference type="InterPro" id="IPR000719">
    <property type="entry name" value="Prot_kinase_dom"/>
</dbReference>
<protein>
    <recommendedName>
        <fullName evidence="2">non-specific serine/threonine protein kinase</fullName>
        <ecNumber evidence="2">2.7.11.1</ecNumber>
    </recommendedName>
</protein>
<keyword evidence="3" id="KW-0723">Serine/threonine-protein kinase</keyword>
<dbReference type="AlphaFoldDB" id="A0A251TZ61"/>
<evidence type="ECO:0000256" key="7">
    <source>
        <dbReference type="ARBA" id="ARBA00022840"/>
    </source>
</evidence>
<keyword evidence="4 11" id="KW-0808">Transferase</keyword>
<evidence type="ECO:0000256" key="8">
    <source>
        <dbReference type="ARBA" id="ARBA00047899"/>
    </source>
</evidence>
<reference evidence="12" key="2">
    <citation type="submission" date="2017-02" db="EMBL/GenBank/DDBJ databases">
        <title>Sunflower complete genome.</title>
        <authorList>
            <person name="Langlade N."/>
            <person name="Munos S."/>
        </authorList>
    </citation>
    <scope>NUCLEOTIDE SEQUENCE [LARGE SCALE GENOMIC DNA]</scope>
    <source>
        <tissue evidence="12">Leaves</tissue>
    </source>
</reference>
<comment type="catalytic activity">
    <reaction evidence="9">
        <text>L-seryl-[protein] + ATP = O-phospho-L-seryl-[protein] + ADP + H(+)</text>
        <dbReference type="Rhea" id="RHEA:17989"/>
        <dbReference type="Rhea" id="RHEA-COMP:9863"/>
        <dbReference type="Rhea" id="RHEA-COMP:11604"/>
        <dbReference type="ChEBI" id="CHEBI:15378"/>
        <dbReference type="ChEBI" id="CHEBI:29999"/>
        <dbReference type="ChEBI" id="CHEBI:30616"/>
        <dbReference type="ChEBI" id="CHEBI:83421"/>
        <dbReference type="ChEBI" id="CHEBI:456216"/>
        <dbReference type="EC" id="2.7.11.1"/>
    </reaction>
</comment>
<evidence type="ECO:0000256" key="2">
    <source>
        <dbReference type="ARBA" id="ARBA00012513"/>
    </source>
</evidence>
<comment type="catalytic activity">
    <reaction evidence="8">
        <text>L-threonyl-[protein] + ATP = O-phospho-L-threonyl-[protein] + ADP + H(+)</text>
        <dbReference type="Rhea" id="RHEA:46608"/>
        <dbReference type="Rhea" id="RHEA-COMP:11060"/>
        <dbReference type="Rhea" id="RHEA-COMP:11605"/>
        <dbReference type="ChEBI" id="CHEBI:15378"/>
        <dbReference type="ChEBI" id="CHEBI:30013"/>
        <dbReference type="ChEBI" id="CHEBI:30616"/>
        <dbReference type="ChEBI" id="CHEBI:61977"/>
        <dbReference type="ChEBI" id="CHEBI:456216"/>
        <dbReference type="EC" id="2.7.11.1"/>
    </reaction>
</comment>
<dbReference type="InterPro" id="IPR008271">
    <property type="entry name" value="Ser/Thr_kinase_AS"/>
</dbReference>
<evidence type="ECO:0000256" key="5">
    <source>
        <dbReference type="ARBA" id="ARBA00022741"/>
    </source>
</evidence>
<dbReference type="EMBL" id="MNCJ02000324">
    <property type="protein sequence ID" value="KAF5792267.1"/>
    <property type="molecule type" value="Genomic_DNA"/>
</dbReference>
<reference evidence="11 13" key="1">
    <citation type="journal article" date="2017" name="Nature">
        <title>The sunflower genome provides insights into oil metabolism, flowering and Asterid evolution.</title>
        <authorList>
            <person name="Badouin H."/>
            <person name="Gouzy J."/>
            <person name="Grassa C.J."/>
            <person name="Murat F."/>
            <person name="Staton S.E."/>
            <person name="Cottret L."/>
            <person name="Lelandais-Briere C."/>
            <person name="Owens G.L."/>
            <person name="Carrere S."/>
            <person name="Mayjonade B."/>
            <person name="Legrand L."/>
            <person name="Gill N."/>
            <person name="Kane N.C."/>
            <person name="Bowers J.E."/>
            <person name="Hubner S."/>
            <person name="Bellec A."/>
            <person name="Berard A."/>
            <person name="Berges H."/>
            <person name="Blanchet N."/>
            <person name="Boniface M.C."/>
            <person name="Brunel D."/>
            <person name="Catrice O."/>
            <person name="Chaidir N."/>
            <person name="Claudel C."/>
            <person name="Donnadieu C."/>
            <person name="Faraut T."/>
            <person name="Fievet G."/>
            <person name="Helmstetter N."/>
            <person name="King M."/>
            <person name="Knapp S.J."/>
            <person name="Lai Z."/>
            <person name="Le Paslier M.C."/>
            <person name="Lippi Y."/>
            <person name="Lorenzon L."/>
            <person name="Mandel J.R."/>
            <person name="Marage G."/>
            <person name="Marchand G."/>
            <person name="Marquand E."/>
            <person name="Bret-Mestries E."/>
            <person name="Morien E."/>
            <person name="Nambeesan S."/>
            <person name="Nguyen T."/>
            <person name="Pegot-Espagnet P."/>
            <person name="Pouilly N."/>
            <person name="Raftis F."/>
            <person name="Sallet E."/>
            <person name="Schiex T."/>
            <person name="Thomas J."/>
            <person name="Vandecasteele C."/>
            <person name="Vares D."/>
            <person name="Vear F."/>
            <person name="Vautrin S."/>
            <person name="Crespi M."/>
            <person name="Mangin B."/>
            <person name="Burke J.M."/>
            <person name="Salse J."/>
            <person name="Munos S."/>
            <person name="Vincourt P."/>
            <person name="Rieseberg L.H."/>
            <person name="Langlade N.B."/>
        </authorList>
    </citation>
    <scope>NUCLEOTIDE SEQUENCE [LARGE SCALE GENOMIC DNA]</scope>
    <source>
        <strain evidence="13">cv. SF193</strain>
        <tissue evidence="11">Leaves</tissue>
    </source>
</reference>
<keyword evidence="13" id="KW-1185">Reference proteome</keyword>
<comment type="subcellular location">
    <subcellularLocation>
        <location evidence="1">Membrane</location>
        <topology evidence="1">Single-pass type I membrane protein</topology>
    </subcellularLocation>
</comment>
<evidence type="ECO:0000313" key="12">
    <source>
        <dbReference type="EMBL" id="OTG16059.1"/>
    </source>
</evidence>
<dbReference type="PROSITE" id="PS50011">
    <property type="entry name" value="PROTEIN_KINASE_DOM"/>
    <property type="match status" value="1"/>
</dbReference>
<dbReference type="OMA" id="HPLEVYE"/>
<evidence type="ECO:0000313" key="13">
    <source>
        <dbReference type="Proteomes" id="UP000215914"/>
    </source>
</evidence>
<dbReference type="GO" id="GO:0016020">
    <property type="term" value="C:membrane"/>
    <property type="evidence" value="ECO:0007669"/>
    <property type="project" value="UniProtKB-SubCell"/>
</dbReference>
<keyword evidence="5" id="KW-0547">Nucleotide-binding</keyword>
<gene>
    <name evidence="12" type="ORF">HannXRQ_Chr09g0267251</name>
    <name evidence="11" type="ORF">HanXRQr2_Chr09g0404091</name>
</gene>
<dbReference type="InterPro" id="IPR011009">
    <property type="entry name" value="Kinase-like_dom_sf"/>
</dbReference>
<dbReference type="EMBL" id="CM007898">
    <property type="protein sequence ID" value="OTG16059.1"/>
    <property type="molecule type" value="Genomic_DNA"/>
</dbReference>
<name>A0A251TZ61_HELAN</name>
<evidence type="ECO:0000256" key="3">
    <source>
        <dbReference type="ARBA" id="ARBA00022527"/>
    </source>
</evidence>
<dbReference type="PROSITE" id="PS00108">
    <property type="entry name" value="PROTEIN_KINASE_ST"/>
    <property type="match status" value="1"/>
</dbReference>
<dbReference type="GO" id="GO:0004674">
    <property type="term" value="F:protein serine/threonine kinase activity"/>
    <property type="evidence" value="ECO:0007669"/>
    <property type="project" value="UniProtKB-KW"/>
</dbReference>
<dbReference type="Gramene" id="mRNA:HanXRQr2_Chr09g0404091">
    <property type="protein sequence ID" value="mRNA:HanXRQr2_Chr09g0404091"/>
    <property type="gene ID" value="HanXRQr2_Chr09g0404091"/>
</dbReference>
<dbReference type="EC" id="2.7.11.1" evidence="2"/>
<evidence type="ECO:0000256" key="6">
    <source>
        <dbReference type="ARBA" id="ARBA00022777"/>
    </source>
</evidence>
<accession>A0A251TZ61</accession>
<dbReference type="SUPFAM" id="SSF56112">
    <property type="entry name" value="Protein kinase-like (PK-like)"/>
    <property type="match status" value="1"/>
</dbReference>
<evidence type="ECO:0000259" key="10">
    <source>
        <dbReference type="PROSITE" id="PS50011"/>
    </source>
</evidence>
<dbReference type="PANTHER" id="PTHR48006">
    <property type="entry name" value="LEUCINE-RICH REPEAT-CONTAINING PROTEIN DDB_G0281931-RELATED"/>
    <property type="match status" value="1"/>
</dbReference>
<dbReference type="GO" id="GO:0005524">
    <property type="term" value="F:ATP binding"/>
    <property type="evidence" value="ECO:0007669"/>
    <property type="project" value="UniProtKB-KW"/>
</dbReference>
<dbReference type="InParanoid" id="A0A251TZ61"/>
<reference evidence="11" key="3">
    <citation type="submission" date="2020-06" db="EMBL/GenBank/DDBJ databases">
        <title>Helianthus annuus Genome sequencing and assembly Release 2.</title>
        <authorList>
            <person name="Gouzy J."/>
            <person name="Langlade N."/>
            <person name="Munos S."/>
        </authorList>
    </citation>
    <scope>NUCLEOTIDE SEQUENCE</scope>
    <source>
        <tissue evidence="11">Leaves</tissue>
    </source>
</reference>
<feature type="domain" description="Protein kinase" evidence="10">
    <location>
        <begin position="1"/>
        <end position="118"/>
    </location>
</feature>
<evidence type="ECO:0000313" key="11">
    <source>
        <dbReference type="EMBL" id="KAF5792267.1"/>
    </source>
</evidence>
<dbReference type="PANTHER" id="PTHR48006:SF102">
    <property type="entry name" value="LEUCINE-RICH REPEAT-CONTAINING PROTEIN DDB_G0281931-RELATED"/>
    <property type="match status" value="1"/>
</dbReference>
<evidence type="ECO:0000256" key="1">
    <source>
        <dbReference type="ARBA" id="ARBA00004479"/>
    </source>
</evidence>
<sequence length="118" mass="13279">MEATDDLNDGYIIGKRAYRIVYKASLAPGGVYAVKKLMYGSSKEGSTSMVREIETVGKVYPPPLLDWSIRCNIALGIAHGLAYLHFDCDPPIVHRDIKPMNILLDAELEPSHFRFWHC</sequence>
<dbReference type="Proteomes" id="UP000215914">
    <property type="component" value="Chromosome 9"/>
</dbReference>
<keyword evidence="7" id="KW-0067">ATP-binding</keyword>
<dbReference type="Gene3D" id="3.30.200.20">
    <property type="entry name" value="Phosphorylase Kinase, domain 1"/>
    <property type="match status" value="1"/>
</dbReference>